<evidence type="ECO:0000259" key="1">
    <source>
        <dbReference type="PROSITE" id="PS50994"/>
    </source>
</evidence>
<evidence type="ECO:0000313" key="3">
    <source>
        <dbReference type="Proteomes" id="UP000663879"/>
    </source>
</evidence>
<reference evidence="2" key="1">
    <citation type="submission" date="2021-02" db="EMBL/GenBank/DDBJ databases">
        <authorList>
            <person name="Nowell W R."/>
        </authorList>
    </citation>
    <scope>NUCLEOTIDE SEQUENCE</scope>
    <source>
        <strain evidence="2">Ploen Becks lab</strain>
    </source>
</reference>
<dbReference type="InterPro" id="IPR001584">
    <property type="entry name" value="Integrase_cat-core"/>
</dbReference>
<dbReference type="PANTHER" id="PTHR46585">
    <property type="entry name" value="INTEGRASE CORE DOMAIN CONTAINING PROTEIN"/>
    <property type="match status" value="1"/>
</dbReference>
<dbReference type="SUPFAM" id="SSF53098">
    <property type="entry name" value="Ribonuclease H-like"/>
    <property type="match status" value="1"/>
</dbReference>
<gene>
    <name evidence="2" type="ORF">OXX778_LOCUS19387</name>
</gene>
<keyword evidence="3" id="KW-1185">Reference proteome</keyword>
<dbReference type="OrthoDB" id="113784at2759"/>
<dbReference type="PROSITE" id="PS50994">
    <property type="entry name" value="INTEGRASE"/>
    <property type="match status" value="1"/>
</dbReference>
<dbReference type="AlphaFoldDB" id="A0A814LAW8"/>
<organism evidence="2 3">
    <name type="scientific">Brachionus calyciflorus</name>
    <dbReference type="NCBI Taxonomy" id="104777"/>
    <lineage>
        <taxon>Eukaryota</taxon>
        <taxon>Metazoa</taxon>
        <taxon>Spiralia</taxon>
        <taxon>Gnathifera</taxon>
        <taxon>Rotifera</taxon>
        <taxon>Eurotatoria</taxon>
        <taxon>Monogononta</taxon>
        <taxon>Pseudotrocha</taxon>
        <taxon>Ploima</taxon>
        <taxon>Brachionidae</taxon>
        <taxon>Brachionus</taxon>
    </lineage>
</organism>
<accession>A0A814LAW8</accession>
<dbReference type="InterPro" id="IPR036397">
    <property type="entry name" value="RNaseH_sf"/>
</dbReference>
<proteinExistence type="predicted"/>
<protein>
    <recommendedName>
        <fullName evidence="1">Integrase catalytic domain-containing protein</fullName>
    </recommendedName>
</protein>
<feature type="non-terminal residue" evidence="2">
    <location>
        <position position="1"/>
    </location>
</feature>
<dbReference type="GO" id="GO:0003676">
    <property type="term" value="F:nucleic acid binding"/>
    <property type="evidence" value="ECO:0007669"/>
    <property type="project" value="InterPro"/>
</dbReference>
<dbReference type="Gene3D" id="3.30.420.10">
    <property type="entry name" value="Ribonuclease H-like superfamily/Ribonuclease H"/>
    <property type="match status" value="1"/>
</dbReference>
<comment type="caution">
    <text evidence="2">The sequence shown here is derived from an EMBL/GenBank/DDBJ whole genome shotgun (WGS) entry which is preliminary data.</text>
</comment>
<dbReference type="EMBL" id="CAJNOC010005831">
    <property type="protein sequence ID" value="CAF1063320.1"/>
    <property type="molecule type" value="Genomic_DNA"/>
</dbReference>
<evidence type="ECO:0000313" key="2">
    <source>
        <dbReference type="EMBL" id="CAF1063320.1"/>
    </source>
</evidence>
<sequence length="285" mass="33301">ANNFYNSTINEKNETINNLFSLNNIDLKDTNSDTENHSSKYVPLENEIVYQSCLRDKNLSSINCTINPNENPLPNASSNFSFDLIIKRKGTVLNQLICVLLVNDMPEKIEKCKLYADDTKVMSTIADTDYYRCFSKFAWVILLKNKTSESILEALTTIFKSRQPVKFQTDKGREFLNKTVQDYLKKMNFHLFTTNSGLKASVERFNQTLKEKMWRYFTHKNNNDYTKVLDNLVNSYNNTFHRTIKTTPNNVSYKNEEKVFRNIYGVRISKTKGLFEKGYTPNWTR</sequence>
<dbReference type="Proteomes" id="UP000663879">
    <property type="component" value="Unassembled WGS sequence"/>
</dbReference>
<feature type="domain" description="Integrase catalytic" evidence="1">
    <location>
        <begin position="102"/>
        <end position="256"/>
    </location>
</feature>
<dbReference type="PANTHER" id="PTHR46585:SF1">
    <property type="entry name" value="CHROMO DOMAIN-CONTAINING PROTEIN"/>
    <property type="match status" value="1"/>
</dbReference>
<name>A0A814LAW8_9BILA</name>
<dbReference type="GO" id="GO:0015074">
    <property type="term" value="P:DNA integration"/>
    <property type="evidence" value="ECO:0007669"/>
    <property type="project" value="InterPro"/>
</dbReference>
<dbReference type="InterPro" id="IPR012337">
    <property type="entry name" value="RNaseH-like_sf"/>
</dbReference>